<dbReference type="OrthoDB" id="193343at2"/>
<dbReference type="Proteomes" id="UP000292564">
    <property type="component" value="Unassembled WGS sequence"/>
</dbReference>
<feature type="transmembrane region" description="Helical" evidence="1">
    <location>
        <begin position="152"/>
        <end position="174"/>
    </location>
</feature>
<feature type="transmembrane region" description="Helical" evidence="1">
    <location>
        <begin position="7"/>
        <end position="29"/>
    </location>
</feature>
<dbReference type="Pfam" id="PF03729">
    <property type="entry name" value="DUF308"/>
    <property type="match status" value="1"/>
</dbReference>
<dbReference type="GO" id="GO:0005886">
    <property type="term" value="C:plasma membrane"/>
    <property type="evidence" value="ECO:0007669"/>
    <property type="project" value="TreeGrafter"/>
</dbReference>
<feature type="transmembrane region" description="Helical" evidence="1">
    <location>
        <begin position="95"/>
        <end position="115"/>
    </location>
</feature>
<dbReference type="InterPro" id="IPR005325">
    <property type="entry name" value="DUF308_memb"/>
</dbReference>
<dbReference type="PANTHER" id="PTHR34989">
    <property type="entry name" value="PROTEIN HDED"/>
    <property type="match status" value="1"/>
</dbReference>
<evidence type="ECO:0000313" key="2">
    <source>
        <dbReference type="EMBL" id="RZU51152.1"/>
    </source>
</evidence>
<comment type="caution">
    <text evidence="2">The sequence shown here is derived from an EMBL/GenBank/DDBJ whole genome shotgun (WGS) entry which is preliminary data.</text>
</comment>
<dbReference type="AlphaFoldDB" id="A0A4Q7ZJS4"/>
<keyword evidence="1" id="KW-0472">Membrane</keyword>
<keyword evidence="1" id="KW-0812">Transmembrane</keyword>
<accession>A0A4Q7ZJS4</accession>
<feature type="transmembrane region" description="Helical" evidence="1">
    <location>
        <begin position="127"/>
        <end position="146"/>
    </location>
</feature>
<protein>
    <submittedName>
        <fullName evidence="2">Uncharacterized membrane protein HdeD (DUF308 family)</fullName>
    </submittedName>
</protein>
<feature type="transmembrane region" description="Helical" evidence="1">
    <location>
        <begin position="70"/>
        <end position="89"/>
    </location>
</feature>
<feature type="transmembrane region" description="Helical" evidence="1">
    <location>
        <begin position="35"/>
        <end position="58"/>
    </location>
</feature>
<reference evidence="2 3" key="1">
    <citation type="submission" date="2019-02" db="EMBL/GenBank/DDBJ databases">
        <title>Sequencing the genomes of 1000 actinobacteria strains.</title>
        <authorList>
            <person name="Klenk H.-P."/>
        </authorList>
    </citation>
    <scope>NUCLEOTIDE SEQUENCE [LARGE SCALE GENOMIC DNA]</scope>
    <source>
        <strain evidence="2 3">DSM 45162</strain>
    </source>
</reference>
<dbReference type="RefSeq" id="WP_130509973.1">
    <property type="nucleotide sequence ID" value="NZ_SHKY01000001.1"/>
</dbReference>
<keyword evidence="1" id="KW-1133">Transmembrane helix</keyword>
<organism evidence="2 3">
    <name type="scientific">Krasilnikovia cinnamomea</name>
    <dbReference type="NCBI Taxonomy" id="349313"/>
    <lineage>
        <taxon>Bacteria</taxon>
        <taxon>Bacillati</taxon>
        <taxon>Actinomycetota</taxon>
        <taxon>Actinomycetes</taxon>
        <taxon>Micromonosporales</taxon>
        <taxon>Micromonosporaceae</taxon>
        <taxon>Krasilnikovia</taxon>
    </lineage>
</organism>
<dbReference type="EMBL" id="SHKY01000001">
    <property type="protein sequence ID" value="RZU51152.1"/>
    <property type="molecule type" value="Genomic_DNA"/>
</dbReference>
<dbReference type="PANTHER" id="PTHR34989:SF1">
    <property type="entry name" value="PROTEIN HDED"/>
    <property type="match status" value="1"/>
</dbReference>
<keyword evidence="3" id="KW-1185">Reference proteome</keyword>
<sequence>MVEMLSRYWWAVVLRGIAAILFGVVALVWPGPTVFALVLLFGAYVLVDGVFTLASVLGRNRDGVRTGSRGWLIVQGIAAVLIGILTFVWPGATTLVLLWLIAAWALITGVLQVVAAVRLRREMRHEWLLALSGVLSVAFGILLIVWPAAGALAVLTLIGAYAILFGTALAVFGVRLHRNRPDARAVTGTRNRPATA</sequence>
<gene>
    <name evidence="2" type="ORF">EV385_2953</name>
</gene>
<evidence type="ECO:0000313" key="3">
    <source>
        <dbReference type="Proteomes" id="UP000292564"/>
    </source>
</evidence>
<proteinExistence type="predicted"/>
<name>A0A4Q7ZJS4_9ACTN</name>
<evidence type="ECO:0000256" key="1">
    <source>
        <dbReference type="SAM" id="Phobius"/>
    </source>
</evidence>
<dbReference type="InterPro" id="IPR052712">
    <property type="entry name" value="Acid_resist_chaperone_HdeD"/>
</dbReference>